<feature type="transmembrane region" description="Helical" evidence="1">
    <location>
        <begin position="227"/>
        <end position="248"/>
    </location>
</feature>
<dbReference type="Proteomes" id="UP000237925">
    <property type="component" value="Chromosome"/>
</dbReference>
<feature type="transmembrane region" description="Helical" evidence="1">
    <location>
        <begin position="268"/>
        <end position="291"/>
    </location>
</feature>
<feature type="transmembrane region" description="Helical" evidence="1">
    <location>
        <begin position="82"/>
        <end position="107"/>
    </location>
</feature>
<keyword evidence="3" id="KW-1185">Reference proteome</keyword>
<accession>A0A2R3Q8F7</accession>
<keyword evidence="1" id="KW-0472">Membrane</keyword>
<dbReference type="AlphaFoldDB" id="A0A2R3Q8F7"/>
<feature type="transmembrane region" description="Helical" evidence="1">
    <location>
        <begin position="113"/>
        <end position="130"/>
    </location>
</feature>
<protein>
    <submittedName>
        <fullName evidence="2">Uncharacterized protein</fullName>
    </submittedName>
</protein>
<feature type="transmembrane region" description="Helical" evidence="1">
    <location>
        <begin position="43"/>
        <end position="61"/>
    </location>
</feature>
<keyword evidence="1" id="KW-0812">Transmembrane</keyword>
<keyword evidence="1" id="KW-1133">Transmembrane helix</keyword>
<feature type="transmembrane region" description="Helical" evidence="1">
    <location>
        <begin position="509"/>
        <end position="530"/>
    </location>
</feature>
<evidence type="ECO:0000313" key="2">
    <source>
        <dbReference type="EMBL" id="AVO48075.1"/>
    </source>
</evidence>
<organism evidence="2 3">
    <name type="scientific">Melaminivora suipulveris</name>
    <dbReference type="NCBI Taxonomy" id="2109913"/>
    <lineage>
        <taxon>Bacteria</taxon>
        <taxon>Pseudomonadati</taxon>
        <taxon>Pseudomonadota</taxon>
        <taxon>Betaproteobacteria</taxon>
        <taxon>Burkholderiales</taxon>
        <taxon>Comamonadaceae</taxon>
        <taxon>Melaminivora</taxon>
    </lineage>
</organism>
<dbReference type="EMBL" id="CP027667">
    <property type="protein sequence ID" value="AVO48075.1"/>
    <property type="molecule type" value="Genomic_DNA"/>
</dbReference>
<gene>
    <name evidence="2" type="ORF">C6568_01490</name>
</gene>
<dbReference type="KEGG" id="mela:C6568_01490"/>
<name>A0A2R3Q8F7_9BURK</name>
<sequence length="594" mass="61866">MGPRALTLATALRACALGWAWLALLWGASRVLAQLAPWQWLAALALLAMLPAWGLWLGFMVRKRLIHAQFSSQGWVARWLSGGLWQACKALALAGVLCAAALWQGWFLAPWEWALLGCAAPLHVLVGRALQTRLAQQFALPAYAWRWSGRLARAGLVLFLGGVWLTWWAVGGLDSRDLAPAMAPQALDEALARIADAPSGLVRWGLDALLALQIGAGVALDLPQSSALRLALLALTGPVGLLWCLGWVQQGAGARTDLLAGWREPQRVAPALRAAVIGLVGVLLALIALQLTAALDGLARQHASPLALKRLPQCERIGQRYYGLGTIDAVQRLALDALGRSQAPAPLCAGLQPMRAATDAALERYLDWYYSLGAEWGRIYHLLLGDPQAFLQNQLQQTLAATPGLQAWMDAVQQHAALGGQALSEGQRRIDEALERHHLSLDGGRCLVQAEVGELPAAVHLGNARQRLAVSAVAGGAGAFAAVVAAKAASKASMKAAAKVLAKAAAKQAAGKLGGAGVGALAGAAAGSVLPGAGTALGAAVGAVAGLATGVAIDWAALRAEEMLGRDELRAQLRAVLAEQLHAVAAALACAPTP</sequence>
<evidence type="ECO:0000313" key="3">
    <source>
        <dbReference type="Proteomes" id="UP000237925"/>
    </source>
</evidence>
<proteinExistence type="predicted"/>
<feature type="transmembrane region" description="Helical" evidence="1">
    <location>
        <begin position="151"/>
        <end position="170"/>
    </location>
</feature>
<reference evidence="2 3" key="1">
    <citation type="submission" date="2018-03" db="EMBL/GenBank/DDBJ databases">
        <title>Genome sequencing of Melaminivora sp.</title>
        <authorList>
            <person name="Kim S.-J."/>
            <person name="Heo J."/>
            <person name="Ahn J.-H."/>
            <person name="Kwon S.-W."/>
        </authorList>
    </citation>
    <scope>NUCLEOTIDE SEQUENCE [LARGE SCALE GENOMIC DNA]</scope>
    <source>
        <strain evidence="2 3">SC2-9</strain>
    </source>
</reference>
<evidence type="ECO:0000256" key="1">
    <source>
        <dbReference type="SAM" id="Phobius"/>
    </source>
</evidence>
<dbReference type="OrthoDB" id="8793884at2"/>
<feature type="transmembrane region" description="Helical" evidence="1">
    <location>
        <begin position="536"/>
        <end position="558"/>
    </location>
</feature>